<dbReference type="RefSeq" id="WP_014404470.1">
    <property type="nucleotide sequence ID" value="NC_017033.1"/>
</dbReference>
<dbReference type="OrthoDB" id="2987847at2"/>
<organism evidence="1 2">
    <name type="scientific">Frateuria aurantia (strain ATCC 33424 / DSM 6220 / KCTC 2777 / LMG 1558 / NBRC 3245 / NCIMB 13370)</name>
    <name type="common">Acetobacter aurantius</name>
    <dbReference type="NCBI Taxonomy" id="767434"/>
    <lineage>
        <taxon>Bacteria</taxon>
        <taxon>Pseudomonadati</taxon>
        <taxon>Pseudomonadota</taxon>
        <taxon>Gammaproteobacteria</taxon>
        <taxon>Lysobacterales</taxon>
        <taxon>Rhodanobacteraceae</taxon>
        <taxon>Frateuria</taxon>
    </lineage>
</organism>
<dbReference type="KEGG" id="fau:Fraau_3143"/>
<proteinExistence type="predicted"/>
<dbReference type="HOGENOM" id="CLU_064729_0_0_6"/>
<dbReference type="STRING" id="767434.Fraau_3143"/>
<keyword evidence="2" id="KW-1185">Reference proteome</keyword>
<dbReference type="eggNOG" id="ENOG5031IAU">
    <property type="taxonomic scope" value="Bacteria"/>
</dbReference>
<evidence type="ECO:0000313" key="1">
    <source>
        <dbReference type="EMBL" id="AFC87468.1"/>
    </source>
</evidence>
<reference evidence="1" key="1">
    <citation type="submission" date="2012-02" db="EMBL/GenBank/DDBJ databases">
        <title>The complete genome of Frateuria aurantia DSM 6220.</title>
        <authorList>
            <consortium name="US DOE Joint Genome Institute (JGI-PGF)"/>
            <person name="Lucas S."/>
            <person name="Copeland A."/>
            <person name="Lapidus A."/>
            <person name="Glavina del Rio T."/>
            <person name="Dalin E."/>
            <person name="Tice H."/>
            <person name="Bruce D."/>
            <person name="Goodwin L."/>
            <person name="Pitluck S."/>
            <person name="Peters L."/>
            <person name="Ovchinnikova G."/>
            <person name="Teshima H."/>
            <person name="Kyrpides N."/>
            <person name="Mavromatis K."/>
            <person name="Ivanova N."/>
            <person name="Brettin T."/>
            <person name="Detter J.C."/>
            <person name="Han C."/>
            <person name="Larimer F."/>
            <person name="Land M."/>
            <person name="Hauser L."/>
            <person name="Markowitz V."/>
            <person name="Cheng J.-F."/>
            <person name="Hugenholtz P."/>
            <person name="Woyke T."/>
            <person name="Wu D."/>
            <person name="Brambilla E."/>
            <person name="Klenk H.-P."/>
            <person name="Eisen J.A."/>
        </authorList>
    </citation>
    <scope>NUCLEOTIDE SEQUENCE</scope>
    <source>
        <strain evidence="1">DSM 6220</strain>
    </source>
</reference>
<dbReference type="EMBL" id="CP003350">
    <property type="protein sequence ID" value="AFC87468.1"/>
    <property type="molecule type" value="Genomic_DNA"/>
</dbReference>
<protein>
    <recommendedName>
        <fullName evidence="3">Aspartyl protease</fullName>
    </recommendedName>
</protein>
<accession>H8L0H3</accession>
<dbReference type="Proteomes" id="UP000005234">
    <property type="component" value="Chromosome"/>
</dbReference>
<name>H8L0H3_FRAAD</name>
<evidence type="ECO:0000313" key="2">
    <source>
        <dbReference type="Proteomes" id="UP000005234"/>
    </source>
</evidence>
<gene>
    <name evidence="1" type="ordered locus">Fraau_3143</name>
</gene>
<sequence>MIQSLPFRSGHSLPDTSATPCGSAALVSLTIGHATHGADGVLGAGYLPDHVWTFDYPQRQIWEEARNWRPTADMHRADLGFPRNMAGKPVSGFPRITIHVDGKALDMLLDTGATAQPTTAGEQASHIPIKNGIGVTSYITASLLERWHHQHPCWRIVDDGDSLLGHARLIEVPQIEIAGLKTGPVWFTERPDANFHDGMSRYMDRRVEGSLGANVYGYWVMTLDYPRATVWFATQ</sequence>
<evidence type="ECO:0008006" key="3">
    <source>
        <dbReference type="Google" id="ProtNLM"/>
    </source>
</evidence>
<dbReference type="AlphaFoldDB" id="H8L0H3"/>